<accession>A0AAN6IXV0</accession>
<gene>
    <name evidence="3" type="ORF">HRR80_005093</name>
</gene>
<evidence type="ECO:0000256" key="1">
    <source>
        <dbReference type="SAM" id="MobiDB-lite"/>
    </source>
</evidence>
<proteinExistence type="predicted"/>
<dbReference type="Proteomes" id="UP001161757">
    <property type="component" value="Unassembled WGS sequence"/>
</dbReference>
<protein>
    <recommendedName>
        <fullName evidence="2">DUF3669 domain-containing protein</fullName>
    </recommendedName>
</protein>
<name>A0AAN6IXV0_EXODE</name>
<evidence type="ECO:0000313" key="4">
    <source>
        <dbReference type="Proteomes" id="UP001161757"/>
    </source>
</evidence>
<dbReference type="AlphaFoldDB" id="A0AAN6IXV0"/>
<evidence type="ECO:0000313" key="3">
    <source>
        <dbReference type="EMBL" id="KAJ8991036.1"/>
    </source>
</evidence>
<organism evidence="3 4">
    <name type="scientific">Exophiala dermatitidis</name>
    <name type="common">Black yeast-like fungus</name>
    <name type="synonym">Wangiella dermatitidis</name>
    <dbReference type="NCBI Taxonomy" id="5970"/>
    <lineage>
        <taxon>Eukaryota</taxon>
        <taxon>Fungi</taxon>
        <taxon>Dikarya</taxon>
        <taxon>Ascomycota</taxon>
        <taxon>Pezizomycotina</taxon>
        <taxon>Eurotiomycetes</taxon>
        <taxon>Chaetothyriomycetidae</taxon>
        <taxon>Chaetothyriales</taxon>
        <taxon>Herpotrichiellaceae</taxon>
        <taxon>Exophiala</taxon>
    </lineage>
</organism>
<dbReference type="InterPro" id="IPR022137">
    <property type="entry name" value="Znf_prot_DUF3669"/>
</dbReference>
<comment type="caution">
    <text evidence="3">The sequence shown here is derived from an EMBL/GenBank/DDBJ whole genome shotgun (WGS) entry which is preliminary data.</text>
</comment>
<dbReference type="PANTHER" id="PTHR40780:SF2">
    <property type="entry name" value="DUF3669 DOMAIN-CONTAINING PROTEIN"/>
    <property type="match status" value="1"/>
</dbReference>
<feature type="region of interest" description="Disordered" evidence="1">
    <location>
        <begin position="404"/>
        <end position="442"/>
    </location>
</feature>
<feature type="region of interest" description="Disordered" evidence="1">
    <location>
        <begin position="1"/>
        <end position="25"/>
    </location>
</feature>
<feature type="domain" description="DUF3669" evidence="2">
    <location>
        <begin position="312"/>
        <end position="376"/>
    </location>
</feature>
<reference evidence="3" key="1">
    <citation type="submission" date="2023-01" db="EMBL/GenBank/DDBJ databases">
        <title>Exophiala dermititidis isolated from Cystic Fibrosis Patient.</title>
        <authorList>
            <person name="Kurbessoian T."/>
            <person name="Crocker A."/>
            <person name="Murante D."/>
            <person name="Hogan D.A."/>
            <person name="Stajich J.E."/>
        </authorList>
    </citation>
    <scope>NUCLEOTIDE SEQUENCE</scope>
    <source>
        <strain evidence="3">Ex8</strain>
    </source>
</reference>
<sequence>MAQFKGIPELTTSTTPPEGPAQSGVGADLLDQETAKAILQHTLSLCTVDSAFDSSARSMNPARFGAIDDDAPLRDIGRGSCGSVFEIPGTGYAIKKGANTVAMWNDFNLTNCAANSYLMSLGLLEHAFPERRLPRVPMARYFNGPKADAFWRSHMTRFPRPDRKRAATFHLDHILPVPTRTREALVRRFFVDDEQTQRYVLNYPDNRDCLVRVYFGKNNPSNHLYDRTDTLRNFPLYLDQAKEIGIDIDALAEEMAMGLAVLHWKAGIDAQDTEFVIGSSTTKAFGTVFSDHTSQEPPVSTMDDLTQREVQLWMLDYDKASKFDIEKMQPFTLLERYLVAVTGNDPYFPHPVLDVALWRVFRNAYVEASQIILHAQDCYKSIVLALPAMLLDEWEEWGALDVDADEFDPFERGDDADDADEEEEDEDEGEDDDAESDDEHRL</sequence>
<dbReference type="EMBL" id="JAJGCB010000009">
    <property type="protein sequence ID" value="KAJ8991036.1"/>
    <property type="molecule type" value="Genomic_DNA"/>
</dbReference>
<dbReference type="PANTHER" id="PTHR40780">
    <property type="entry name" value="DUF3669 DOMAIN-CONTAINING PROTEIN"/>
    <property type="match status" value="1"/>
</dbReference>
<dbReference type="Pfam" id="PF12417">
    <property type="entry name" value="DUF3669"/>
    <property type="match status" value="1"/>
</dbReference>
<evidence type="ECO:0000259" key="2">
    <source>
        <dbReference type="Pfam" id="PF12417"/>
    </source>
</evidence>